<keyword evidence="3" id="KW-1185">Reference proteome</keyword>
<evidence type="ECO:0000313" key="2">
    <source>
        <dbReference type="EMBL" id="CAD7077079.1"/>
    </source>
</evidence>
<dbReference type="InParanoid" id="A0A7R8UAF1"/>
<dbReference type="OrthoDB" id="413313at2759"/>
<keyword evidence="1" id="KW-1133">Transmembrane helix</keyword>
<dbReference type="Proteomes" id="UP000594454">
    <property type="component" value="Chromosome 1"/>
</dbReference>
<name>A0A7R8UAF1_HERIL</name>
<dbReference type="CDD" id="cd16021">
    <property type="entry name" value="ALP_like"/>
    <property type="match status" value="1"/>
</dbReference>
<dbReference type="PANTHER" id="PTHR10974">
    <property type="entry name" value="FI08016P-RELATED"/>
    <property type="match status" value="1"/>
</dbReference>
<dbReference type="PANTHER" id="PTHR10974:SF73">
    <property type="entry name" value="FI21235P1"/>
    <property type="match status" value="1"/>
</dbReference>
<dbReference type="OMA" id="PHENHTH"/>
<dbReference type="EMBL" id="LR899009">
    <property type="protein sequence ID" value="CAD7077079.1"/>
    <property type="molecule type" value="Genomic_DNA"/>
</dbReference>
<gene>
    <name evidence="2" type="ORF">HERILL_LOCUS454</name>
</gene>
<protein>
    <submittedName>
        <fullName evidence="2">Uncharacterized protein</fullName>
    </submittedName>
</protein>
<feature type="transmembrane region" description="Helical" evidence="1">
    <location>
        <begin position="12"/>
        <end position="29"/>
    </location>
</feature>
<dbReference type="GO" id="GO:0005615">
    <property type="term" value="C:extracellular space"/>
    <property type="evidence" value="ECO:0007669"/>
    <property type="project" value="TreeGrafter"/>
</dbReference>
<keyword evidence="1" id="KW-0472">Membrane</keyword>
<evidence type="ECO:0000256" key="1">
    <source>
        <dbReference type="SAM" id="Phobius"/>
    </source>
</evidence>
<dbReference type="AlphaFoldDB" id="A0A7R8UAF1"/>
<proteinExistence type="predicted"/>
<dbReference type="Pfam" id="PF02995">
    <property type="entry name" value="DUF229"/>
    <property type="match status" value="1"/>
</dbReference>
<reference evidence="2 3" key="1">
    <citation type="submission" date="2020-11" db="EMBL/GenBank/DDBJ databases">
        <authorList>
            <person name="Wallbank WR R."/>
            <person name="Pardo Diaz C."/>
            <person name="Kozak K."/>
            <person name="Martin S."/>
            <person name="Jiggins C."/>
            <person name="Moest M."/>
            <person name="Warren A I."/>
            <person name="Generalovic N T."/>
            <person name="Byers J.R.P. K."/>
            <person name="Montejo-Kovacevich G."/>
            <person name="Yen C E."/>
        </authorList>
    </citation>
    <scope>NUCLEOTIDE SEQUENCE [LARGE SCALE GENOMIC DNA]</scope>
</reference>
<dbReference type="FunFam" id="3.40.720.10:FF:000017">
    <property type="entry name" value="Predicted protein"/>
    <property type="match status" value="1"/>
</dbReference>
<evidence type="ECO:0000313" key="3">
    <source>
        <dbReference type="Proteomes" id="UP000594454"/>
    </source>
</evidence>
<dbReference type="InterPro" id="IPR004245">
    <property type="entry name" value="DUF229"/>
</dbReference>
<accession>A0A7R8UAF1</accession>
<sequence length="649" mass="74821">MVSQLFTVPRVSFILTVCILFSLALNLIYNNPDEKFRRNLRKYGRRDIQNFIVRSIQVRENYGRCVFPYTLTDAQGVYQPDRKTTCKRRSCRSKSGWVLCSENKCYIRKLLTESKGKIDCVFTDIIRTSDRKVGYGIPHRNFQQYLLNSSDFVKVQCNASNGDRWAGDVIGTRPILVPKSADDKPKNDKFNVFILSLDSLTKTDFLQKLPKTYWFLKQQLGAVEFRGFNTIGNIRSQNLIGMLTGQTELELPETRKASPRSSHLDVYPMIWKTFRNDGYITAFNEDSIREGVLNSQHKDFLEQPTDHYLQTYLTEKKQYFSNSTECCFSNYQRHQILFDYTSKILSGERNKSKFILNVHDVTSSDNLFVLDHDIFNFLFDLQEKEALSRTIFILVSNTDQPLNQNNVPLEEKLNQRILFASVVLPLQFQKQFPQEYSNFQNNTNSLITSFDIHATLEHVLQLQNNQSEGLRSCRTRSISLFKQIPHYRSCAHAHIEPHLCSCLGETPININRVILMGAENIVDTVNTFLEPYWKFCRSVTLSGVIDAVKLAPQKALLQYKKLDDVIGYIPNLSGSTIVRNEWYQIQVAINASTEAQSIIEGIVRHDLWKDIFETKIKDIVLKEGGIGPHCLAKVGKPMLKKLCICKEIN</sequence>
<keyword evidence="1" id="KW-0812">Transmembrane</keyword>
<organism evidence="2 3">
    <name type="scientific">Hermetia illucens</name>
    <name type="common">Black soldier fly</name>
    <dbReference type="NCBI Taxonomy" id="343691"/>
    <lineage>
        <taxon>Eukaryota</taxon>
        <taxon>Metazoa</taxon>
        <taxon>Ecdysozoa</taxon>
        <taxon>Arthropoda</taxon>
        <taxon>Hexapoda</taxon>
        <taxon>Insecta</taxon>
        <taxon>Pterygota</taxon>
        <taxon>Neoptera</taxon>
        <taxon>Endopterygota</taxon>
        <taxon>Diptera</taxon>
        <taxon>Brachycera</taxon>
        <taxon>Stratiomyomorpha</taxon>
        <taxon>Stratiomyidae</taxon>
        <taxon>Hermetiinae</taxon>
        <taxon>Hermetia</taxon>
    </lineage>
</organism>